<protein>
    <submittedName>
        <fullName evidence="5">Histidine-phosphotransfer domain HPT domain-containing protein</fullName>
    </submittedName>
</protein>
<dbReference type="EMBL" id="JAKELL010000009">
    <property type="protein sequence ID" value="KAH8996312.1"/>
    <property type="molecule type" value="Genomic_DNA"/>
</dbReference>
<proteinExistence type="predicted"/>
<dbReference type="PROSITE" id="PS50894">
    <property type="entry name" value="HPT"/>
    <property type="match status" value="1"/>
</dbReference>
<dbReference type="SMART" id="SM00073">
    <property type="entry name" value="HPT"/>
    <property type="match status" value="1"/>
</dbReference>
<evidence type="ECO:0000313" key="5">
    <source>
        <dbReference type="EMBL" id="KAH8996312.1"/>
    </source>
</evidence>
<dbReference type="Pfam" id="PF01627">
    <property type="entry name" value="Hpt"/>
    <property type="match status" value="1"/>
</dbReference>
<dbReference type="Gene3D" id="1.20.120.160">
    <property type="entry name" value="HPT domain"/>
    <property type="match status" value="1"/>
</dbReference>
<evidence type="ECO:0000259" key="4">
    <source>
        <dbReference type="PROSITE" id="PS50894"/>
    </source>
</evidence>
<dbReference type="PANTHER" id="PTHR28242">
    <property type="entry name" value="PHOSPHORELAY INTERMEDIATE PROTEIN YPD1"/>
    <property type="match status" value="1"/>
</dbReference>
<feature type="modified residue" description="Phosphohistidine" evidence="1">
    <location>
        <position position="134"/>
    </location>
</feature>
<dbReference type="Proteomes" id="UP001201163">
    <property type="component" value="Unassembled WGS sequence"/>
</dbReference>
<feature type="region of interest" description="Disordered" evidence="3">
    <location>
        <begin position="16"/>
        <end position="39"/>
    </location>
</feature>
<dbReference type="InterPro" id="IPR045871">
    <property type="entry name" value="AHP1-5/YPD1"/>
</dbReference>
<evidence type="ECO:0000313" key="6">
    <source>
        <dbReference type="Proteomes" id="UP001201163"/>
    </source>
</evidence>
<dbReference type="GO" id="GO:0009927">
    <property type="term" value="F:histidine phosphotransfer kinase activity"/>
    <property type="evidence" value="ECO:0007669"/>
    <property type="project" value="InterPro"/>
</dbReference>
<dbReference type="GO" id="GO:0005737">
    <property type="term" value="C:cytoplasm"/>
    <property type="evidence" value="ECO:0007669"/>
    <property type="project" value="TreeGrafter"/>
</dbReference>
<reference evidence="5" key="1">
    <citation type="submission" date="2022-01" db="EMBL/GenBank/DDBJ databases">
        <title>Comparative genomics reveals a dynamic genome evolution in the ectomycorrhizal milk-cap (Lactarius) mushrooms.</title>
        <authorList>
            <consortium name="DOE Joint Genome Institute"/>
            <person name="Lebreton A."/>
            <person name="Tang N."/>
            <person name="Kuo A."/>
            <person name="LaButti K."/>
            <person name="Drula E."/>
            <person name="Barry K."/>
            <person name="Clum A."/>
            <person name="Lipzen A."/>
            <person name="Mousain D."/>
            <person name="Ng V."/>
            <person name="Wang R."/>
            <person name="Wang X."/>
            <person name="Dai Y."/>
            <person name="Henrissat B."/>
            <person name="Grigoriev I.V."/>
            <person name="Guerin-Laguette A."/>
            <person name="Yu F."/>
            <person name="Martin F.M."/>
        </authorList>
    </citation>
    <scope>NUCLEOTIDE SEQUENCE</scope>
    <source>
        <strain evidence="5">QP</strain>
    </source>
</reference>
<organism evidence="5 6">
    <name type="scientific">Lactarius akahatsu</name>
    <dbReference type="NCBI Taxonomy" id="416441"/>
    <lineage>
        <taxon>Eukaryota</taxon>
        <taxon>Fungi</taxon>
        <taxon>Dikarya</taxon>
        <taxon>Basidiomycota</taxon>
        <taxon>Agaricomycotina</taxon>
        <taxon>Agaricomycetes</taxon>
        <taxon>Russulales</taxon>
        <taxon>Russulaceae</taxon>
        <taxon>Lactarius</taxon>
    </lineage>
</organism>
<evidence type="ECO:0000256" key="1">
    <source>
        <dbReference type="PROSITE-ProRule" id="PRU00110"/>
    </source>
</evidence>
<feature type="compositionally biased region" description="Polar residues" evidence="3">
    <location>
        <begin position="20"/>
        <end position="34"/>
    </location>
</feature>
<feature type="coiled-coil region" evidence="2">
    <location>
        <begin position="174"/>
        <end position="201"/>
    </location>
</feature>
<dbReference type="GO" id="GO:0005634">
    <property type="term" value="C:nucleus"/>
    <property type="evidence" value="ECO:0007669"/>
    <property type="project" value="TreeGrafter"/>
</dbReference>
<name>A0AAD4LLJ2_9AGAM</name>
<dbReference type="AlphaFoldDB" id="A0AAD4LLJ2"/>
<keyword evidence="1" id="KW-0597">Phosphoprotein</keyword>
<sequence length="210" mass="23955">MTLAPRPLFRHRSLLPRRPTGQTLHQYQPNQHQHPLQRKTVDRHRGAKRCVDIPPPCRHLANSRVPLSSKLVSSDRYPGIDMEVFGQILELDEDDDYFSQGMVDDYFSQAEKTFTEMAAALEEKDLEKLSSLGHFLKGSSAALGVFKVQSSCEDIQHYGQLRECNKVIEKDDAIAKISTTLERAREEYQTAKSSLEQFYEEDSEPGEVSD</sequence>
<evidence type="ECO:0000256" key="2">
    <source>
        <dbReference type="SAM" id="Coils"/>
    </source>
</evidence>
<dbReference type="GO" id="GO:0000160">
    <property type="term" value="P:phosphorelay signal transduction system"/>
    <property type="evidence" value="ECO:0007669"/>
    <property type="project" value="InterPro"/>
</dbReference>
<gene>
    <name evidence="5" type="ORF">EDB92DRAFT_2062802</name>
</gene>
<dbReference type="GO" id="GO:0043424">
    <property type="term" value="F:protein histidine kinase binding"/>
    <property type="evidence" value="ECO:0007669"/>
    <property type="project" value="InterPro"/>
</dbReference>
<evidence type="ECO:0000256" key="3">
    <source>
        <dbReference type="SAM" id="MobiDB-lite"/>
    </source>
</evidence>
<accession>A0AAD4LLJ2</accession>
<dbReference type="SUPFAM" id="SSF47226">
    <property type="entry name" value="Histidine-containing phosphotransfer domain, HPT domain"/>
    <property type="match status" value="1"/>
</dbReference>
<feature type="domain" description="HPt" evidence="4">
    <location>
        <begin position="95"/>
        <end position="191"/>
    </location>
</feature>
<keyword evidence="6" id="KW-1185">Reference proteome</keyword>
<comment type="caution">
    <text evidence="5">The sequence shown here is derived from an EMBL/GenBank/DDBJ whole genome shotgun (WGS) entry which is preliminary data.</text>
</comment>
<dbReference type="CDD" id="cd00088">
    <property type="entry name" value="HPT"/>
    <property type="match status" value="1"/>
</dbReference>
<dbReference type="InterPro" id="IPR008207">
    <property type="entry name" value="Sig_transdc_His_kin_Hpt_dom"/>
</dbReference>
<keyword evidence="2" id="KW-0175">Coiled coil</keyword>
<dbReference type="InterPro" id="IPR036641">
    <property type="entry name" value="HPT_dom_sf"/>
</dbReference>
<dbReference type="PANTHER" id="PTHR28242:SF52">
    <property type="entry name" value="PHOSPHORELAY INTERMEDIATE PROTEIN YPD1"/>
    <property type="match status" value="1"/>
</dbReference>